<name>A0A834ZH92_TETSI</name>
<gene>
    <name evidence="1" type="ORF">HHK36_008722</name>
</gene>
<sequence length="139" mass="15673">MYCPFCNPVKELSELGASYEEQQQSSSSGCNVTSCTYDGSVNGTILTRFSMSPVSMPRTYIKEETIERMRFPRMVCALRCTFDPELRSVLELATDSELYELERIVFSLERTTKLQYLHPDSAPCGRVLNTEATTTSGLK</sequence>
<proteinExistence type="predicted"/>
<dbReference type="OrthoDB" id="448946at2759"/>
<dbReference type="AlphaFoldDB" id="A0A834ZH92"/>
<organism evidence="1 2">
    <name type="scientific">Tetracentron sinense</name>
    <name type="common">Spur-leaf</name>
    <dbReference type="NCBI Taxonomy" id="13715"/>
    <lineage>
        <taxon>Eukaryota</taxon>
        <taxon>Viridiplantae</taxon>
        <taxon>Streptophyta</taxon>
        <taxon>Embryophyta</taxon>
        <taxon>Tracheophyta</taxon>
        <taxon>Spermatophyta</taxon>
        <taxon>Magnoliopsida</taxon>
        <taxon>Trochodendrales</taxon>
        <taxon>Trochodendraceae</taxon>
        <taxon>Tetracentron</taxon>
    </lineage>
</organism>
<dbReference type="EMBL" id="JABCRI010000005">
    <property type="protein sequence ID" value="KAF8406632.1"/>
    <property type="molecule type" value="Genomic_DNA"/>
</dbReference>
<accession>A0A834ZH92</accession>
<comment type="caution">
    <text evidence="1">The sequence shown here is derived from an EMBL/GenBank/DDBJ whole genome shotgun (WGS) entry which is preliminary data.</text>
</comment>
<keyword evidence="2" id="KW-1185">Reference proteome</keyword>
<evidence type="ECO:0000313" key="2">
    <source>
        <dbReference type="Proteomes" id="UP000655225"/>
    </source>
</evidence>
<protein>
    <submittedName>
        <fullName evidence="1">Uncharacterized protein</fullName>
    </submittedName>
</protein>
<evidence type="ECO:0000313" key="1">
    <source>
        <dbReference type="EMBL" id="KAF8406632.1"/>
    </source>
</evidence>
<dbReference type="Proteomes" id="UP000655225">
    <property type="component" value="Unassembled WGS sequence"/>
</dbReference>
<reference evidence="1 2" key="1">
    <citation type="submission" date="2020-04" db="EMBL/GenBank/DDBJ databases">
        <title>Plant Genome Project.</title>
        <authorList>
            <person name="Zhang R.-G."/>
        </authorList>
    </citation>
    <scope>NUCLEOTIDE SEQUENCE [LARGE SCALE GENOMIC DNA]</scope>
    <source>
        <strain evidence="1">YNK0</strain>
        <tissue evidence="1">Leaf</tissue>
    </source>
</reference>